<protein>
    <submittedName>
        <fullName evidence="1">Uncharacterized protein</fullName>
    </submittedName>
</protein>
<evidence type="ECO:0000313" key="1">
    <source>
        <dbReference type="EMBL" id="QDU62513.1"/>
    </source>
</evidence>
<organism evidence="1 2">
    <name type="scientific">Kolteria novifilia</name>
    <dbReference type="NCBI Taxonomy" id="2527975"/>
    <lineage>
        <taxon>Bacteria</taxon>
        <taxon>Pseudomonadati</taxon>
        <taxon>Planctomycetota</taxon>
        <taxon>Planctomycetia</taxon>
        <taxon>Kolteriales</taxon>
        <taxon>Kolteriaceae</taxon>
        <taxon>Kolteria</taxon>
    </lineage>
</organism>
<dbReference type="Proteomes" id="UP000317093">
    <property type="component" value="Chromosome"/>
</dbReference>
<keyword evidence="2" id="KW-1185">Reference proteome</keyword>
<dbReference type="EMBL" id="CP036279">
    <property type="protein sequence ID" value="QDU62513.1"/>
    <property type="molecule type" value="Genomic_DNA"/>
</dbReference>
<dbReference type="InterPro" id="IPR032710">
    <property type="entry name" value="NTF2-like_dom_sf"/>
</dbReference>
<gene>
    <name evidence="1" type="ORF">Pan216_33800</name>
</gene>
<reference evidence="1 2" key="1">
    <citation type="submission" date="2019-02" db="EMBL/GenBank/DDBJ databases">
        <title>Deep-cultivation of Planctomycetes and their phenomic and genomic characterization uncovers novel biology.</title>
        <authorList>
            <person name="Wiegand S."/>
            <person name="Jogler M."/>
            <person name="Boedeker C."/>
            <person name="Pinto D."/>
            <person name="Vollmers J."/>
            <person name="Rivas-Marin E."/>
            <person name="Kohn T."/>
            <person name="Peeters S.H."/>
            <person name="Heuer A."/>
            <person name="Rast P."/>
            <person name="Oberbeckmann S."/>
            <person name="Bunk B."/>
            <person name="Jeske O."/>
            <person name="Meyerdierks A."/>
            <person name="Storesund J.E."/>
            <person name="Kallscheuer N."/>
            <person name="Luecker S."/>
            <person name="Lage O.M."/>
            <person name="Pohl T."/>
            <person name="Merkel B.J."/>
            <person name="Hornburger P."/>
            <person name="Mueller R.-W."/>
            <person name="Bruemmer F."/>
            <person name="Labrenz M."/>
            <person name="Spormann A.M."/>
            <person name="Op den Camp H."/>
            <person name="Overmann J."/>
            <person name="Amann R."/>
            <person name="Jetten M.S.M."/>
            <person name="Mascher T."/>
            <person name="Medema M.H."/>
            <person name="Devos D.P."/>
            <person name="Kaster A.-K."/>
            <person name="Ovreas L."/>
            <person name="Rohde M."/>
            <person name="Galperin M.Y."/>
            <person name="Jogler C."/>
        </authorList>
    </citation>
    <scope>NUCLEOTIDE SEQUENCE [LARGE SCALE GENOMIC DNA]</scope>
    <source>
        <strain evidence="1 2">Pan216</strain>
    </source>
</reference>
<dbReference type="KEGG" id="knv:Pan216_33800"/>
<name>A0A518B6B1_9BACT</name>
<sequence length="446" mass="49929">MTIRWMSDDTEGEFQPDGLFTRKGSYASAMVNAYYFDQLATANNPDFDADVAAIIEIERELIPTLDALGIIGFFSIPEWLDTTHQGRHLIALLYLDQHRDLIDHEIRGHLGVLRDRVSPRYLLPAIDALCETPPQPAFPQDTETAAPTQLVHRPEALLPDGVQGRIDHSGVFYRKGTTIATYENVRRYDELRHKLPDETAAADLRHTVNDQQFITTMMSVGMYFSLFPPIDWFADAAKEGRMMPALLLLTQYPWQIDKAIVARLEELKSVVSQPTERLIDDVLDALRRYVELEKKSIAVVQSVFRRYLAALEHQRDAVIASIWADDDDVTLVGPGAHSWIRGKERILEFLGITPSHTQVYGRTLETAEVALNLPQGTARVMARLDVPNSNPNVIGEANTGLVVQAGFRRLSIPSCVPVLKGDGETTAGEWHLVSWNEGLCIAPTPL</sequence>
<dbReference type="AlphaFoldDB" id="A0A518B6B1"/>
<proteinExistence type="predicted"/>
<evidence type="ECO:0000313" key="2">
    <source>
        <dbReference type="Proteomes" id="UP000317093"/>
    </source>
</evidence>
<dbReference type="SUPFAM" id="SSF54427">
    <property type="entry name" value="NTF2-like"/>
    <property type="match status" value="1"/>
</dbReference>
<accession>A0A518B6B1</accession>